<dbReference type="VEuPathDB" id="TriTrypDB:TcCL_ESM11982"/>
<dbReference type="VEuPathDB" id="TriTrypDB:TcCLB.503603.20"/>
<dbReference type="VEuPathDB" id="TriTrypDB:C4B63_11g71"/>
<dbReference type="VEuPathDB" id="TriTrypDB:TcCLB.510091.100"/>
<dbReference type="VEuPathDB" id="TriTrypDB:BCY84_13536"/>
<organism evidence="2 3">
    <name type="scientific">Trypanosoma cruzi</name>
    <dbReference type="NCBI Taxonomy" id="5693"/>
    <lineage>
        <taxon>Eukaryota</taxon>
        <taxon>Discoba</taxon>
        <taxon>Euglenozoa</taxon>
        <taxon>Kinetoplastea</taxon>
        <taxon>Metakinetoplastina</taxon>
        <taxon>Trypanosomatida</taxon>
        <taxon>Trypanosomatidae</taxon>
        <taxon>Trypanosoma</taxon>
        <taxon>Schizotrypanum</taxon>
    </lineage>
</organism>
<dbReference type="Proteomes" id="UP000246078">
    <property type="component" value="Unassembled WGS sequence"/>
</dbReference>
<dbReference type="VEuPathDB" id="TriTrypDB:C3747_20g76"/>
<feature type="region of interest" description="Disordered" evidence="1">
    <location>
        <begin position="60"/>
        <end position="90"/>
    </location>
</feature>
<dbReference type="VEuPathDB" id="TriTrypDB:TCDM_03952"/>
<evidence type="ECO:0000256" key="1">
    <source>
        <dbReference type="SAM" id="MobiDB-lite"/>
    </source>
</evidence>
<gene>
    <name evidence="2" type="ORF">C3747_20g76</name>
</gene>
<dbReference type="VEuPathDB" id="TriTrypDB:ECC02_002249"/>
<reference evidence="2 3" key="1">
    <citation type="journal article" date="2018" name="Microb. Genom.">
        <title>Expanding an expanded genome: long-read sequencing of Trypanosoma cruzi.</title>
        <authorList>
            <person name="Berna L."/>
            <person name="Rodriguez M."/>
            <person name="Chiribao M.L."/>
            <person name="Parodi-Talice A."/>
            <person name="Pita S."/>
            <person name="Rijo G."/>
            <person name="Alvarez-Valin F."/>
            <person name="Robello C."/>
        </authorList>
    </citation>
    <scope>NUCLEOTIDE SEQUENCE [LARGE SCALE GENOMIC DNA]</scope>
    <source>
        <strain evidence="2 3">TCC</strain>
    </source>
</reference>
<dbReference type="VEuPathDB" id="TriTrypDB:Tc_MARK_5061"/>
<comment type="caution">
    <text evidence="2">The sequence shown here is derived from an EMBL/GenBank/DDBJ whole genome shotgun (WGS) entry which is preliminary data.</text>
</comment>
<dbReference type="OMA" id="VKMRCMG"/>
<dbReference type="EMBL" id="PRFC01000020">
    <property type="protein sequence ID" value="PWV16990.1"/>
    <property type="molecule type" value="Genomic_DNA"/>
</dbReference>
<evidence type="ECO:0000313" key="2">
    <source>
        <dbReference type="EMBL" id="PWV16990.1"/>
    </source>
</evidence>
<evidence type="ECO:0000313" key="3">
    <source>
        <dbReference type="Proteomes" id="UP000246078"/>
    </source>
</evidence>
<proteinExistence type="predicted"/>
<accession>A0A2V2X7Y4</accession>
<sequence>MGMFVVGRGALRWKAVPQLLTHAGRGGTTTRGVTACVRGIWSLPFVYHVSGAVVTQRRLHATSSGDGESTEKGASTSGSSDAPAASATVSHQEAMERLLEEVQVVLSRPVPIGSLFRALSPTSRKTLVKNKEPLEQLLMRYPEHFALYQQGNVKNKIIYCAPPHLVPPTARRMVFEEPPVVAAVSSSSAQSKDGKGINERILQHDPVAERQKRINTVLQYIPNEWSAFTDLNIPEEVRVKCMGKPSLRAFHYFEKYPQYFEVRQQGITDHSFYVRRSLALQRKTEKPP</sequence>
<dbReference type="VEuPathDB" id="TriTrypDB:TcBrA4_0082650"/>
<dbReference type="OrthoDB" id="263068at2759"/>
<feature type="compositionally biased region" description="Polar residues" evidence="1">
    <location>
        <begin position="61"/>
        <end position="80"/>
    </location>
</feature>
<protein>
    <submittedName>
        <fullName evidence="2">Uncharacterized protein</fullName>
    </submittedName>
</protein>
<dbReference type="VEuPathDB" id="TriTrypDB:TCSYLVIO_006359"/>
<dbReference type="AlphaFoldDB" id="A0A2V2X7Y4"/>
<dbReference type="VEuPathDB" id="TriTrypDB:TcG_03676"/>
<name>A0A2V2X7Y4_TRYCR</name>